<comment type="caution">
    <text evidence="2">The sequence shown here is derived from an EMBL/GenBank/DDBJ whole genome shotgun (WGS) entry which is preliminary data.</text>
</comment>
<accession>A0A917G2A3</accession>
<dbReference type="PANTHER" id="PTHR43196:SF2">
    <property type="entry name" value="PHOSPHOADENOSINE PHOSPHOSULFATE REDUCTASE"/>
    <property type="match status" value="1"/>
</dbReference>
<feature type="domain" description="Phosphoadenosine phosphosulphate reductase" evidence="1">
    <location>
        <begin position="234"/>
        <end position="409"/>
    </location>
</feature>
<dbReference type="InterPro" id="IPR050128">
    <property type="entry name" value="Sulfate_adenylyltrnsfr_sub2"/>
</dbReference>
<gene>
    <name evidence="2" type="ORF">GCM10010916_38900</name>
</gene>
<dbReference type="AlphaFoldDB" id="A0A917G2A3"/>
<evidence type="ECO:0000313" key="3">
    <source>
        <dbReference type="Proteomes" id="UP000644756"/>
    </source>
</evidence>
<dbReference type="InterPro" id="IPR002500">
    <property type="entry name" value="PAPS_reduct_dom"/>
</dbReference>
<dbReference type="EMBL" id="BMGR01000014">
    <property type="protein sequence ID" value="GGG18287.1"/>
    <property type="molecule type" value="Genomic_DNA"/>
</dbReference>
<dbReference type="PANTHER" id="PTHR43196">
    <property type="entry name" value="SULFATE ADENYLYLTRANSFERASE SUBUNIT 2"/>
    <property type="match status" value="1"/>
</dbReference>
<evidence type="ECO:0000313" key="2">
    <source>
        <dbReference type="EMBL" id="GGG18287.1"/>
    </source>
</evidence>
<dbReference type="SUPFAM" id="SSF52402">
    <property type="entry name" value="Adenine nucleotide alpha hydrolases-like"/>
    <property type="match status" value="1"/>
</dbReference>
<name>A0A917G2A3_9BACL</name>
<protein>
    <recommendedName>
        <fullName evidence="1">Phosphoadenosine phosphosulphate reductase domain-containing protein</fullName>
    </recommendedName>
</protein>
<keyword evidence="3" id="KW-1185">Reference proteome</keyword>
<dbReference type="RefSeq" id="WP_188532735.1">
    <property type="nucleotide sequence ID" value="NZ_BMGR01000014.1"/>
</dbReference>
<dbReference type="InterPro" id="IPR014729">
    <property type="entry name" value="Rossmann-like_a/b/a_fold"/>
</dbReference>
<dbReference type="GO" id="GO:0003824">
    <property type="term" value="F:catalytic activity"/>
    <property type="evidence" value="ECO:0007669"/>
    <property type="project" value="InterPro"/>
</dbReference>
<evidence type="ECO:0000259" key="1">
    <source>
        <dbReference type="Pfam" id="PF01507"/>
    </source>
</evidence>
<dbReference type="Proteomes" id="UP000644756">
    <property type="component" value="Unassembled WGS sequence"/>
</dbReference>
<dbReference type="Gene3D" id="3.40.50.620">
    <property type="entry name" value="HUPs"/>
    <property type="match status" value="1"/>
</dbReference>
<organism evidence="2 3">
    <name type="scientific">Paenibacillus abyssi</name>
    <dbReference type="NCBI Taxonomy" id="1340531"/>
    <lineage>
        <taxon>Bacteria</taxon>
        <taxon>Bacillati</taxon>
        <taxon>Bacillota</taxon>
        <taxon>Bacilli</taxon>
        <taxon>Bacillales</taxon>
        <taxon>Paenibacillaceae</taxon>
        <taxon>Paenibacillus</taxon>
    </lineage>
</organism>
<dbReference type="Pfam" id="PF01507">
    <property type="entry name" value="PAPS_reduct"/>
    <property type="match status" value="1"/>
</dbReference>
<reference evidence="2" key="1">
    <citation type="journal article" date="2014" name="Int. J. Syst. Evol. Microbiol.">
        <title>Complete genome sequence of Corynebacterium casei LMG S-19264T (=DSM 44701T), isolated from a smear-ripened cheese.</title>
        <authorList>
            <consortium name="US DOE Joint Genome Institute (JGI-PGF)"/>
            <person name="Walter F."/>
            <person name="Albersmeier A."/>
            <person name="Kalinowski J."/>
            <person name="Ruckert C."/>
        </authorList>
    </citation>
    <scope>NUCLEOTIDE SEQUENCE</scope>
    <source>
        <strain evidence="2">CGMCC 1.12987</strain>
    </source>
</reference>
<reference evidence="2" key="2">
    <citation type="submission" date="2020-09" db="EMBL/GenBank/DDBJ databases">
        <authorList>
            <person name="Sun Q."/>
            <person name="Zhou Y."/>
        </authorList>
    </citation>
    <scope>NUCLEOTIDE SEQUENCE</scope>
    <source>
        <strain evidence="2">CGMCC 1.12987</strain>
    </source>
</reference>
<proteinExistence type="predicted"/>
<sequence>MDEYRFEIAENKVIAQENIKRHTPISKQLWCAFKDAGYSFYGATRDWSIVIGLHNHFWGIHHFIDDTPETMMIDEDSGLDWSNMFPEHAPIHRVLTHLKHSGFEITIPEQCFVDAALQEVLYGAASWHLQSPKHKLCIWARSQAQSFLIESFPDKQFPPYGLKEEMAWPYLEMVDYEQLSFFGDLPLSKERRRKRPAPPTNLDEQFIIDDFVPADIEEWTDRAIEKVFLEQEVVVVAFSGGKDSYVLLLKCIMYKLNHPECKTELHIVSADTGVENPLLKEHIRKVQQAVWSLPIHIPFTIAEPAIEDRYFVCLFGKNYAPPSQNFKWCVERVKVRPGREVLAEYTGAGRKVCQLLGLRESESQTRSSSIDSHYGENFYGNHVVSGIKTCAPIRHWSARHVVTFLVRNSPPWENYGNYNLLNLYGSAMGGVAECPIGAAIGAENDAIKACSGSGSRFGCFVCSVVGDDISLRNMIGDYPELEPYYRLRGLLKKAQDIRYGFYTAFQRKGRNRFEPGFGNMNGDGLTILAKRMIELGIRIEEAEVQEIIRQIVLREYREGNAISPRFREAIFAHLPLHPLFTAQMYDSILDPEGVIDRRTSEDREAIERILQMEKDGLLTIE</sequence>